<reference evidence="4 5" key="1">
    <citation type="submission" date="2020-09" db="EMBL/GenBank/DDBJ databases">
        <title>Characterization and genome sequencing of Ruminiclostridium sp. nov. MA18.</title>
        <authorList>
            <person name="Rettenmaier R."/>
            <person name="Kowollik M.-L."/>
            <person name="Liebl W."/>
            <person name="Zverlov V."/>
        </authorList>
    </citation>
    <scope>NUCLEOTIDE SEQUENCE [LARGE SCALE GENOMIC DNA]</scope>
    <source>
        <strain evidence="4 5">MA18</strain>
    </source>
</reference>
<dbReference type="Pfam" id="PF12833">
    <property type="entry name" value="HTH_18"/>
    <property type="match status" value="1"/>
</dbReference>
<sequence length="285" mass="33760">MFIEQGVKRGQLNNDYKFFHLKDRSDFQFEFHYHEFNKIIIFLSGNVIYNIEGKSYKLMPWDILFVPRNQVHKPIVEPDEEYERIVLWINDDFLRQHGNEEDDLLTCFKLARENRHLLRLYKHSINTIKAILTKIELEENGVQFGTRILCNALFLEFIIYINRLQMKPGGHVEEVEVKFDEQIQNIIKYINANLDSDLSIDMLSKMFYINKYYLMHKFKANTGCTIHNYVNFKRMQKCAAYINEGLSPADAASKCGFNDYSSFSRAFSKMFGVSPKKYSQSIFKE</sequence>
<dbReference type="InterPro" id="IPR003313">
    <property type="entry name" value="AraC-bd"/>
</dbReference>
<protein>
    <submittedName>
        <fullName evidence="4">AraC family transcriptional regulator</fullName>
    </submittedName>
</protein>
<dbReference type="SMART" id="SM00342">
    <property type="entry name" value="HTH_ARAC"/>
    <property type="match status" value="1"/>
</dbReference>
<dbReference type="Gene3D" id="2.60.120.10">
    <property type="entry name" value="Jelly Rolls"/>
    <property type="match status" value="1"/>
</dbReference>
<evidence type="ECO:0000256" key="2">
    <source>
        <dbReference type="ARBA" id="ARBA00023125"/>
    </source>
</evidence>
<organism evidence="4 5">
    <name type="scientific">Ruminiclostridium herbifermentans</name>
    <dbReference type="NCBI Taxonomy" id="2488810"/>
    <lineage>
        <taxon>Bacteria</taxon>
        <taxon>Bacillati</taxon>
        <taxon>Bacillota</taxon>
        <taxon>Clostridia</taxon>
        <taxon>Eubacteriales</taxon>
        <taxon>Oscillospiraceae</taxon>
        <taxon>Ruminiclostridium</taxon>
    </lineage>
</organism>
<accession>A0A4U7JL46</accession>
<dbReference type="PROSITE" id="PS01124">
    <property type="entry name" value="HTH_ARAC_FAMILY_2"/>
    <property type="match status" value="1"/>
</dbReference>
<evidence type="ECO:0000256" key="1">
    <source>
        <dbReference type="ARBA" id="ARBA00023015"/>
    </source>
</evidence>
<name>A0A4U7JL46_9FIRM</name>
<evidence type="ECO:0000256" key="3">
    <source>
        <dbReference type="ARBA" id="ARBA00023163"/>
    </source>
</evidence>
<dbReference type="EMBL" id="CP061336">
    <property type="protein sequence ID" value="QNU65947.1"/>
    <property type="molecule type" value="Genomic_DNA"/>
</dbReference>
<dbReference type="Pfam" id="PF02311">
    <property type="entry name" value="AraC_binding"/>
    <property type="match status" value="1"/>
</dbReference>
<dbReference type="SUPFAM" id="SSF51215">
    <property type="entry name" value="Regulatory protein AraC"/>
    <property type="match status" value="1"/>
</dbReference>
<dbReference type="SUPFAM" id="SSF46689">
    <property type="entry name" value="Homeodomain-like"/>
    <property type="match status" value="2"/>
</dbReference>
<dbReference type="AlphaFoldDB" id="A0A4U7JL46"/>
<dbReference type="RefSeq" id="WP_137696694.1">
    <property type="nucleotide sequence ID" value="NZ_CP061336.1"/>
</dbReference>
<dbReference type="GO" id="GO:0043565">
    <property type="term" value="F:sequence-specific DNA binding"/>
    <property type="evidence" value="ECO:0007669"/>
    <property type="project" value="InterPro"/>
</dbReference>
<dbReference type="PANTHER" id="PTHR43280">
    <property type="entry name" value="ARAC-FAMILY TRANSCRIPTIONAL REGULATOR"/>
    <property type="match status" value="1"/>
</dbReference>
<dbReference type="OrthoDB" id="9774814at2"/>
<dbReference type="Proteomes" id="UP000306409">
    <property type="component" value="Chromosome"/>
</dbReference>
<keyword evidence="5" id="KW-1185">Reference proteome</keyword>
<dbReference type="GO" id="GO:0003700">
    <property type="term" value="F:DNA-binding transcription factor activity"/>
    <property type="evidence" value="ECO:0007669"/>
    <property type="project" value="InterPro"/>
</dbReference>
<dbReference type="InterPro" id="IPR009057">
    <property type="entry name" value="Homeodomain-like_sf"/>
</dbReference>
<proteinExistence type="predicted"/>
<dbReference type="InterPro" id="IPR018060">
    <property type="entry name" value="HTH_AraC"/>
</dbReference>
<dbReference type="InterPro" id="IPR037923">
    <property type="entry name" value="HTH-like"/>
</dbReference>
<keyword evidence="1" id="KW-0805">Transcription regulation</keyword>
<evidence type="ECO:0000313" key="5">
    <source>
        <dbReference type="Proteomes" id="UP000306409"/>
    </source>
</evidence>
<keyword evidence="2" id="KW-0238">DNA-binding</keyword>
<keyword evidence="3" id="KW-0804">Transcription</keyword>
<dbReference type="KEGG" id="rher:EHE19_013760"/>
<gene>
    <name evidence="4" type="ORF">EHE19_013760</name>
</gene>
<evidence type="ECO:0000313" key="4">
    <source>
        <dbReference type="EMBL" id="QNU65947.1"/>
    </source>
</evidence>
<dbReference type="InterPro" id="IPR014710">
    <property type="entry name" value="RmlC-like_jellyroll"/>
</dbReference>
<dbReference type="Gene3D" id="1.10.10.60">
    <property type="entry name" value="Homeodomain-like"/>
    <property type="match status" value="2"/>
</dbReference>
<dbReference type="PANTHER" id="PTHR43280:SF34">
    <property type="entry name" value="ARAC-FAMILY TRANSCRIPTIONAL REGULATOR"/>
    <property type="match status" value="1"/>
</dbReference>